<dbReference type="GO" id="GO:0016592">
    <property type="term" value="C:mediator complex"/>
    <property type="evidence" value="ECO:0007669"/>
    <property type="project" value="InterPro"/>
</dbReference>
<evidence type="ECO:0000313" key="10">
    <source>
        <dbReference type="EMBL" id="TIB40151.1"/>
    </source>
</evidence>
<keyword evidence="7 8" id="KW-0539">Nucleus</keyword>
<evidence type="ECO:0000256" key="5">
    <source>
        <dbReference type="ARBA" id="ARBA00023159"/>
    </source>
</evidence>
<comment type="subcellular location">
    <subcellularLocation>
        <location evidence="1 8">Nucleus</location>
    </subcellularLocation>
</comment>
<dbReference type="Gene3D" id="6.10.140.1520">
    <property type="match status" value="1"/>
</dbReference>
<organism evidence="10 11">
    <name type="scientific">Wallemia ichthyophaga</name>
    <dbReference type="NCBI Taxonomy" id="245174"/>
    <lineage>
        <taxon>Eukaryota</taxon>
        <taxon>Fungi</taxon>
        <taxon>Dikarya</taxon>
        <taxon>Basidiomycota</taxon>
        <taxon>Wallemiomycotina</taxon>
        <taxon>Wallemiomycetes</taxon>
        <taxon>Wallemiales</taxon>
        <taxon>Wallemiaceae</taxon>
        <taxon>Wallemia</taxon>
    </lineage>
</organism>
<protein>
    <recommendedName>
        <fullName evidence="3 8">Mediator of RNA polymerase II transcription subunit 7</fullName>
    </recommendedName>
</protein>
<evidence type="ECO:0000313" key="11">
    <source>
        <dbReference type="Proteomes" id="UP000310689"/>
    </source>
</evidence>
<evidence type="ECO:0000256" key="4">
    <source>
        <dbReference type="ARBA" id="ARBA00023015"/>
    </source>
</evidence>
<keyword evidence="5 8" id="KW-0010">Activator</keyword>
<dbReference type="PANTHER" id="PTHR21428:SF11">
    <property type="entry name" value="MEDIATOR OF RNA POLYMERASE II TRANSCRIPTION SUBUNIT 7"/>
    <property type="match status" value="1"/>
</dbReference>
<gene>
    <name evidence="10" type="ORF">E3P86_00798</name>
</gene>
<dbReference type="PANTHER" id="PTHR21428">
    <property type="entry name" value="MEDIATOR OF RNA POLYMERASE II TRANSCRIPTION SUBUNIT 7"/>
    <property type="match status" value="1"/>
</dbReference>
<dbReference type="GO" id="GO:0070847">
    <property type="term" value="C:core mediator complex"/>
    <property type="evidence" value="ECO:0007669"/>
    <property type="project" value="TreeGrafter"/>
</dbReference>
<dbReference type="SUPFAM" id="SSF140718">
    <property type="entry name" value="Mediator hinge subcomplex-like"/>
    <property type="match status" value="1"/>
</dbReference>
<evidence type="ECO:0000256" key="6">
    <source>
        <dbReference type="ARBA" id="ARBA00023163"/>
    </source>
</evidence>
<comment type="subunit">
    <text evidence="8">Component of the Mediator complex.</text>
</comment>
<keyword evidence="6 8" id="KW-0804">Transcription</keyword>
<accession>A0A4T0JIJ1</accession>
<proteinExistence type="inferred from homology"/>
<dbReference type="Gene3D" id="6.10.140.200">
    <property type="match status" value="1"/>
</dbReference>
<dbReference type="Pfam" id="PF05983">
    <property type="entry name" value="Med7"/>
    <property type="match status" value="1"/>
</dbReference>
<dbReference type="InterPro" id="IPR044888">
    <property type="entry name" value="Mediatior_Med7_sf"/>
</dbReference>
<dbReference type="EMBL" id="SPOI01000020">
    <property type="protein sequence ID" value="TIB40151.1"/>
    <property type="molecule type" value="Genomic_DNA"/>
</dbReference>
<comment type="caution">
    <text evidence="10">The sequence shown here is derived from an EMBL/GenBank/DDBJ whole genome shotgun (WGS) entry which is preliminary data.</text>
</comment>
<dbReference type="InterPro" id="IPR037212">
    <property type="entry name" value="Med7/Med21-like"/>
</dbReference>
<comment type="similarity">
    <text evidence="2 8">Belongs to the Mediator complex subunit 7 family.</text>
</comment>
<reference evidence="10 11" key="1">
    <citation type="submission" date="2019-03" db="EMBL/GenBank/DDBJ databases">
        <title>Sequencing 23 genomes of Wallemia ichthyophaga.</title>
        <authorList>
            <person name="Gostincar C."/>
        </authorList>
    </citation>
    <scope>NUCLEOTIDE SEQUENCE [LARGE SCALE GENOMIC DNA]</scope>
    <source>
        <strain evidence="10 11">EXF-6200</strain>
    </source>
</reference>
<sequence length="270" mass="30926">MDNETVEVGSTFPAPPSFYKYFTQHNLDLVDSVPADIPPTTDGFREWYKEQCGDDIGVDLRYTLSKPRVDWIVEDGYYSAYGEIWPVGGVAAMRICLKESLPSLKDSGVKQLYPDDMIDKRPALHALLRTILITHLDITKELTAPPPPIDADPLSRLRDKIEHIRLTGINMHHIINELRPMQARETLSHLQQQQQDKRKAKTEEIKAKHQEIRDKMAEIQQSSAAVIERVTKRVKESQVHCNHADNQMDVDKDKANVSHQQLLLEFINDL</sequence>
<evidence type="ECO:0000256" key="9">
    <source>
        <dbReference type="SAM" id="Coils"/>
    </source>
</evidence>
<keyword evidence="4 8" id="KW-0805">Transcription regulation</keyword>
<evidence type="ECO:0000256" key="8">
    <source>
        <dbReference type="RuleBase" id="RU364060"/>
    </source>
</evidence>
<dbReference type="GO" id="GO:0003712">
    <property type="term" value="F:transcription coregulator activity"/>
    <property type="evidence" value="ECO:0007669"/>
    <property type="project" value="InterPro"/>
</dbReference>
<dbReference type="InterPro" id="IPR009244">
    <property type="entry name" value="Mediatior_Med7"/>
</dbReference>
<evidence type="ECO:0000256" key="7">
    <source>
        <dbReference type="ARBA" id="ARBA00023242"/>
    </source>
</evidence>
<comment type="function">
    <text evidence="8">Component of the Mediator complex, a coactivator involved in the regulated transcription of nearly all RNA polymerase II-dependent genes. Mediator functions as a bridge to convey information from gene-specific regulatory proteins to the basal RNA polymerase II transcription machinery.</text>
</comment>
<evidence type="ECO:0000256" key="3">
    <source>
        <dbReference type="ARBA" id="ARBA00020631"/>
    </source>
</evidence>
<evidence type="ECO:0000256" key="2">
    <source>
        <dbReference type="ARBA" id="ARBA00009994"/>
    </source>
</evidence>
<keyword evidence="9" id="KW-0175">Coiled coil</keyword>
<feature type="coiled-coil region" evidence="9">
    <location>
        <begin position="190"/>
        <end position="222"/>
    </location>
</feature>
<dbReference type="GO" id="GO:0006357">
    <property type="term" value="P:regulation of transcription by RNA polymerase II"/>
    <property type="evidence" value="ECO:0007669"/>
    <property type="project" value="InterPro"/>
</dbReference>
<dbReference type="AlphaFoldDB" id="A0A4T0JIJ1"/>
<name>A0A4T0JIJ1_WALIC</name>
<dbReference type="Proteomes" id="UP000310689">
    <property type="component" value="Unassembled WGS sequence"/>
</dbReference>
<evidence type="ECO:0000256" key="1">
    <source>
        <dbReference type="ARBA" id="ARBA00004123"/>
    </source>
</evidence>